<dbReference type="Gene3D" id="3.40.50.720">
    <property type="entry name" value="NAD(P)-binding Rossmann-like Domain"/>
    <property type="match status" value="1"/>
</dbReference>
<dbReference type="InterPro" id="IPR051402">
    <property type="entry name" value="KPR-Related"/>
</dbReference>
<dbReference type="AlphaFoldDB" id="A0A6A5QTE9"/>
<reference evidence="3" key="1">
    <citation type="journal article" date="2020" name="Stud. Mycol.">
        <title>101 Dothideomycetes genomes: a test case for predicting lifestyles and emergence of pathogens.</title>
        <authorList>
            <person name="Haridas S."/>
            <person name="Albert R."/>
            <person name="Binder M."/>
            <person name="Bloem J."/>
            <person name="Labutti K."/>
            <person name="Salamov A."/>
            <person name="Andreopoulos B."/>
            <person name="Baker S."/>
            <person name="Barry K."/>
            <person name="Bills G."/>
            <person name="Bluhm B."/>
            <person name="Cannon C."/>
            <person name="Castanera R."/>
            <person name="Culley D."/>
            <person name="Daum C."/>
            <person name="Ezra D."/>
            <person name="Gonzalez J."/>
            <person name="Henrissat B."/>
            <person name="Kuo A."/>
            <person name="Liang C."/>
            <person name="Lipzen A."/>
            <person name="Lutzoni F."/>
            <person name="Magnuson J."/>
            <person name="Mondo S."/>
            <person name="Nolan M."/>
            <person name="Ohm R."/>
            <person name="Pangilinan J."/>
            <person name="Park H.-J."/>
            <person name="Ramirez L."/>
            <person name="Alfaro M."/>
            <person name="Sun H."/>
            <person name="Tritt A."/>
            <person name="Yoshinaga Y."/>
            <person name="Zwiers L.-H."/>
            <person name="Turgeon B."/>
            <person name="Goodwin S."/>
            <person name="Spatafora J."/>
            <person name="Crous P."/>
            <person name="Grigoriev I."/>
        </authorList>
    </citation>
    <scope>NUCLEOTIDE SEQUENCE</scope>
    <source>
        <strain evidence="3">HMLAC05119</strain>
    </source>
</reference>
<dbReference type="SUPFAM" id="SSF48179">
    <property type="entry name" value="6-phosphogluconate dehydrogenase C-terminal domain-like"/>
    <property type="match status" value="1"/>
</dbReference>
<dbReference type="Gene3D" id="1.10.1040.10">
    <property type="entry name" value="N-(1-d-carboxylethyl)-l-norvaline Dehydrogenase, domain 2"/>
    <property type="match status" value="1"/>
</dbReference>
<organism evidence="3 4">
    <name type="scientific">Ampelomyces quisqualis</name>
    <name type="common">Powdery mildew agent</name>
    <dbReference type="NCBI Taxonomy" id="50730"/>
    <lineage>
        <taxon>Eukaryota</taxon>
        <taxon>Fungi</taxon>
        <taxon>Dikarya</taxon>
        <taxon>Ascomycota</taxon>
        <taxon>Pezizomycotina</taxon>
        <taxon>Dothideomycetes</taxon>
        <taxon>Pleosporomycetidae</taxon>
        <taxon>Pleosporales</taxon>
        <taxon>Pleosporineae</taxon>
        <taxon>Phaeosphaeriaceae</taxon>
        <taxon>Ampelomyces</taxon>
    </lineage>
</organism>
<dbReference type="InterPro" id="IPR013752">
    <property type="entry name" value="KPA_reductase"/>
</dbReference>
<dbReference type="InterPro" id="IPR013332">
    <property type="entry name" value="KPR_N"/>
</dbReference>
<dbReference type="Pfam" id="PF08546">
    <property type="entry name" value="ApbA_C"/>
    <property type="match status" value="1"/>
</dbReference>
<accession>A0A6A5QTE9</accession>
<dbReference type="EMBL" id="ML979133">
    <property type="protein sequence ID" value="KAF1918945.1"/>
    <property type="molecule type" value="Genomic_DNA"/>
</dbReference>
<evidence type="ECO:0000313" key="4">
    <source>
        <dbReference type="Proteomes" id="UP000800096"/>
    </source>
</evidence>
<dbReference type="PANTHER" id="PTHR21708">
    <property type="entry name" value="PROBABLE 2-DEHYDROPANTOATE 2-REDUCTASE"/>
    <property type="match status" value="1"/>
</dbReference>
<dbReference type="InterPro" id="IPR008927">
    <property type="entry name" value="6-PGluconate_DH-like_C_sf"/>
</dbReference>
<proteinExistence type="predicted"/>
<dbReference type="InterPro" id="IPR013328">
    <property type="entry name" value="6PGD_dom2"/>
</dbReference>
<feature type="domain" description="Ketopantoate reductase N-terminal" evidence="1">
    <location>
        <begin position="9"/>
        <end position="151"/>
    </location>
</feature>
<keyword evidence="4" id="KW-1185">Reference proteome</keyword>
<evidence type="ECO:0000259" key="1">
    <source>
        <dbReference type="Pfam" id="PF02558"/>
    </source>
</evidence>
<dbReference type="OrthoDB" id="3609at2759"/>
<evidence type="ECO:0000259" key="2">
    <source>
        <dbReference type="Pfam" id="PF08546"/>
    </source>
</evidence>
<dbReference type="PANTHER" id="PTHR21708:SF40">
    <property type="entry name" value="REDUCTASE FAMILY PROTEIN, PUTATIVE (AFU_ORTHOLOGUE AFUA_2G14497)-RELATED"/>
    <property type="match status" value="1"/>
</dbReference>
<sequence>MNKSKPVDILIFGTGAVGSTLGRRLAQNANTRLSVVCRLNYDIVRRQGLSMKTNIWNNGTFRHHRVARSTRDVSDLAFDYVVCANKITASDASSTIRELAPVVSPSTALVSAQNGVGVEAPLGHAFHNNTILSAVCNISCLQPVPGIVQQISKIRPHAIHVGVYDTPGPDGAVHAKEKLADFVALDCCFKQVNDLDTVRQLTQETFNVAIALGILLPKDLLEKTIQFARNNPSTAPSMLQDARKKRLMEVDSLCGNIFKQAEQVRVPVPTMRLVYYALLEMERNIQ</sequence>
<feature type="domain" description="Ketopantoate reductase C-terminal" evidence="2">
    <location>
        <begin position="196"/>
        <end position="280"/>
    </location>
</feature>
<protein>
    <submittedName>
        <fullName evidence="3">2-dehydropantoate 2-reductase-like protein</fullName>
    </submittedName>
</protein>
<gene>
    <name evidence="3" type="ORF">BDU57DRAFT_554331</name>
</gene>
<dbReference type="Pfam" id="PF02558">
    <property type="entry name" value="ApbA"/>
    <property type="match status" value="1"/>
</dbReference>
<dbReference type="GO" id="GO:0005737">
    <property type="term" value="C:cytoplasm"/>
    <property type="evidence" value="ECO:0007669"/>
    <property type="project" value="TreeGrafter"/>
</dbReference>
<dbReference type="Proteomes" id="UP000800096">
    <property type="component" value="Unassembled WGS sequence"/>
</dbReference>
<evidence type="ECO:0000313" key="3">
    <source>
        <dbReference type="EMBL" id="KAF1918945.1"/>
    </source>
</evidence>
<name>A0A6A5QTE9_AMPQU</name>